<evidence type="ECO:0000313" key="5">
    <source>
        <dbReference type="EMBL" id="RIX34979.1"/>
    </source>
</evidence>
<dbReference type="PROSITE" id="PS50893">
    <property type="entry name" value="ABC_TRANSPORTER_2"/>
    <property type="match status" value="1"/>
</dbReference>
<protein>
    <submittedName>
        <fullName evidence="5">ABC transporter ATP-binding protein</fullName>
    </submittedName>
</protein>
<dbReference type="PANTHER" id="PTHR42939:SF1">
    <property type="entry name" value="ABC TRANSPORTER ATP-BINDING PROTEIN ALBC-RELATED"/>
    <property type="match status" value="1"/>
</dbReference>
<evidence type="ECO:0000256" key="2">
    <source>
        <dbReference type="ARBA" id="ARBA00022741"/>
    </source>
</evidence>
<dbReference type="Gene3D" id="3.40.50.300">
    <property type="entry name" value="P-loop containing nucleotide triphosphate hydrolases"/>
    <property type="match status" value="1"/>
</dbReference>
<dbReference type="PROSITE" id="PS00211">
    <property type="entry name" value="ABC_TRANSPORTER_1"/>
    <property type="match status" value="1"/>
</dbReference>
<dbReference type="GO" id="GO:0016887">
    <property type="term" value="F:ATP hydrolysis activity"/>
    <property type="evidence" value="ECO:0007669"/>
    <property type="project" value="InterPro"/>
</dbReference>
<dbReference type="InterPro" id="IPR003593">
    <property type="entry name" value="AAA+_ATPase"/>
</dbReference>
<keyword evidence="3 5" id="KW-0067">ATP-binding</keyword>
<dbReference type="InterPro" id="IPR003439">
    <property type="entry name" value="ABC_transporter-like_ATP-bd"/>
</dbReference>
<organism evidence="5 6">
    <name type="scientific">Corynebacterium falsenii</name>
    <dbReference type="NCBI Taxonomy" id="108486"/>
    <lineage>
        <taxon>Bacteria</taxon>
        <taxon>Bacillati</taxon>
        <taxon>Actinomycetota</taxon>
        <taxon>Actinomycetes</taxon>
        <taxon>Mycobacteriales</taxon>
        <taxon>Corynebacteriaceae</taxon>
        <taxon>Corynebacterium</taxon>
    </lineage>
</organism>
<keyword evidence="6" id="KW-1185">Reference proteome</keyword>
<keyword evidence="2" id="KW-0547">Nucleotide-binding</keyword>
<comment type="caution">
    <text evidence="5">The sequence shown here is derived from an EMBL/GenBank/DDBJ whole genome shotgun (WGS) entry which is preliminary data.</text>
</comment>
<dbReference type="Proteomes" id="UP000285278">
    <property type="component" value="Unassembled WGS sequence"/>
</dbReference>
<dbReference type="SMART" id="SM00382">
    <property type="entry name" value="AAA"/>
    <property type="match status" value="1"/>
</dbReference>
<dbReference type="PANTHER" id="PTHR42939">
    <property type="entry name" value="ABC TRANSPORTER ATP-BINDING PROTEIN ALBC-RELATED"/>
    <property type="match status" value="1"/>
</dbReference>
<dbReference type="CDD" id="cd03230">
    <property type="entry name" value="ABC_DR_subfamily_A"/>
    <property type="match status" value="1"/>
</dbReference>
<dbReference type="RefSeq" id="WP_025402991.1">
    <property type="nucleotide sequence ID" value="NZ_CBCRUA010000029.1"/>
</dbReference>
<sequence length="321" mass="34160">MTPVIEAHSLHKSFGAVHAVRGIDLTVERGSIYGLIGPNGAGKSTVLRILVDLIRPDSGEILVLGSAPQSASPALRRRIGYLPGEVQFHERCDGRSLLERFASISGRVPPGRIDALAERLDLDLARPVRSLSKGNRQKLGLIQAFMHSPELLILDEPTSGLDPLMQREFMGLVREAQDNGQTVLLSSHILGEVQYTADAAAVLAQGSIVAHGDVASLRLAGTSRIRAVVAGADPEQLSVQLEQCDGLSDLVVRRFGATTGTATSAEADPSSNVVQVSGLLRGEPDATIKALANYTIRDLALEEPDLEESVLELYGHSESAS</sequence>
<dbReference type="STRING" id="1451189.CFAL_07060"/>
<dbReference type="InterPro" id="IPR027417">
    <property type="entry name" value="P-loop_NTPase"/>
</dbReference>
<dbReference type="Pfam" id="PF00005">
    <property type="entry name" value="ABC_tran"/>
    <property type="match status" value="1"/>
</dbReference>
<dbReference type="GO" id="GO:0005524">
    <property type="term" value="F:ATP binding"/>
    <property type="evidence" value="ECO:0007669"/>
    <property type="project" value="UniProtKB-KW"/>
</dbReference>
<name>A0A418Q7N8_9CORY</name>
<accession>A0A418Q7N8</accession>
<keyword evidence="1" id="KW-0813">Transport</keyword>
<evidence type="ECO:0000256" key="1">
    <source>
        <dbReference type="ARBA" id="ARBA00022448"/>
    </source>
</evidence>
<feature type="domain" description="ABC transporter" evidence="4">
    <location>
        <begin position="5"/>
        <end position="230"/>
    </location>
</feature>
<evidence type="ECO:0000259" key="4">
    <source>
        <dbReference type="PROSITE" id="PS50893"/>
    </source>
</evidence>
<dbReference type="InterPro" id="IPR051782">
    <property type="entry name" value="ABC_Transporter_VariousFunc"/>
</dbReference>
<evidence type="ECO:0000313" key="6">
    <source>
        <dbReference type="Proteomes" id="UP000285278"/>
    </source>
</evidence>
<dbReference type="InterPro" id="IPR017871">
    <property type="entry name" value="ABC_transporter-like_CS"/>
</dbReference>
<dbReference type="AlphaFoldDB" id="A0A418Q7N8"/>
<dbReference type="OrthoDB" id="9804819at2"/>
<dbReference type="SUPFAM" id="SSF52540">
    <property type="entry name" value="P-loop containing nucleoside triphosphate hydrolases"/>
    <property type="match status" value="1"/>
</dbReference>
<gene>
    <name evidence="5" type="ORF">D3M95_05940</name>
</gene>
<reference evidence="5 6" key="1">
    <citation type="submission" date="2018-09" db="EMBL/GenBank/DDBJ databases">
        <title>Optimization and identification of Corynebacterium falsenii FN1-14 from fish paste.</title>
        <authorList>
            <person name="Daroonpunt R."/>
            <person name="Tanasupawat S."/>
        </authorList>
    </citation>
    <scope>NUCLEOTIDE SEQUENCE [LARGE SCALE GENOMIC DNA]</scope>
    <source>
        <strain evidence="5 6">FN1-14</strain>
    </source>
</reference>
<proteinExistence type="predicted"/>
<dbReference type="EMBL" id="QXJK01000005">
    <property type="protein sequence ID" value="RIX34979.1"/>
    <property type="molecule type" value="Genomic_DNA"/>
</dbReference>
<evidence type="ECO:0000256" key="3">
    <source>
        <dbReference type="ARBA" id="ARBA00022840"/>
    </source>
</evidence>